<reference evidence="2 3" key="1">
    <citation type="submission" date="2012-11" db="EMBL/GenBank/DDBJ databases">
        <title>Whole genome sequence of Acetobacter orientalis 21F-2.</title>
        <authorList>
            <person name="Azuma Y."/>
            <person name="Higashiura N."/>
            <person name="Hirakawa H."/>
            <person name="Matsushita K."/>
        </authorList>
    </citation>
    <scope>NUCLEOTIDE SEQUENCE [LARGE SCALE GENOMIC DNA]</scope>
    <source>
        <strain evidence="2 3">21F-2</strain>
    </source>
</reference>
<dbReference type="RefSeq" id="WP_052946429.1">
    <property type="nucleotide sequence ID" value="NZ_BAMX01000031.1"/>
</dbReference>
<dbReference type="Proteomes" id="UP000032670">
    <property type="component" value="Unassembled WGS sequence"/>
</dbReference>
<evidence type="ECO:0000313" key="3">
    <source>
        <dbReference type="Proteomes" id="UP000032670"/>
    </source>
</evidence>
<organism evidence="2 3">
    <name type="scientific">Acetobacter orientalis</name>
    <dbReference type="NCBI Taxonomy" id="146474"/>
    <lineage>
        <taxon>Bacteria</taxon>
        <taxon>Pseudomonadati</taxon>
        <taxon>Pseudomonadota</taxon>
        <taxon>Alphaproteobacteria</taxon>
        <taxon>Acetobacterales</taxon>
        <taxon>Acetobacteraceae</taxon>
        <taxon>Acetobacter</taxon>
    </lineage>
</organism>
<dbReference type="AlphaFoldDB" id="A0A0D6NNA6"/>
<name>A0A0D6NNA6_9PROT</name>
<accession>A0A0D6NNA6</accession>
<evidence type="ECO:0000313" key="2">
    <source>
        <dbReference type="EMBL" id="GAN66886.1"/>
    </source>
</evidence>
<proteinExistence type="predicted"/>
<feature type="region of interest" description="Disordered" evidence="1">
    <location>
        <begin position="136"/>
        <end position="168"/>
    </location>
</feature>
<dbReference type="EMBL" id="BAMX01000031">
    <property type="protein sequence ID" value="GAN66886.1"/>
    <property type="molecule type" value="Genomic_DNA"/>
</dbReference>
<keyword evidence="3" id="KW-1185">Reference proteome</keyword>
<dbReference type="GeneID" id="76205025"/>
<accession>A0A6N3SWK6</accession>
<dbReference type="STRING" id="1231341.Abor_031_052"/>
<evidence type="ECO:0000256" key="1">
    <source>
        <dbReference type="SAM" id="MobiDB-lite"/>
    </source>
</evidence>
<comment type="caution">
    <text evidence="2">The sequence shown here is derived from an EMBL/GenBank/DDBJ whole genome shotgun (WGS) entry which is preliminary data.</text>
</comment>
<gene>
    <name evidence="2" type="ORF">Abor_031_052</name>
</gene>
<sequence>MARIRSVHPGIWTDEAFMDLSPFARLLIIGLWTEADDGGAFAWKPKQLKVRILGSDDVNIEALLHELSKQGFILHYSCDGSEFGAIRNFGKFQSPKKPSRKWPMSEEIRQFSATSKIEEETVSQNCEIIKETVPHKFPTSNEPIPTGEEGRGGERRGELPSLRSGPPEPVEAEIMPMEVQAPDARSQLWADGLQRLKYMTGKPDRQLRPLLGKWLKTARDDCGLLLSIIREASELRPADAVSWVTQAVASRTGHAADRIRSEFQMPTMSLAEMDAQAAALGEEICR</sequence>
<protein>
    <submittedName>
        <fullName evidence="2">Phage related protein</fullName>
    </submittedName>
</protein>
<feature type="compositionally biased region" description="Basic and acidic residues" evidence="1">
    <location>
        <begin position="148"/>
        <end position="158"/>
    </location>
</feature>